<proteinExistence type="predicted"/>
<protein>
    <submittedName>
        <fullName evidence="2">Uncharacterized protein</fullName>
    </submittedName>
</protein>
<organism evidence="1 2">
    <name type="scientific">Heterorhabditis bacteriophora</name>
    <name type="common">Entomopathogenic nematode worm</name>
    <dbReference type="NCBI Taxonomy" id="37862"/>
    <lineage>
        <taxon>Eukaryota</taxon>
        <taxon>Metazoa</taxon>
        <taxon>Ecdysozoa</taxon>
        <taxon>Nematoda</taxon>
        <taxon>Chromadorea</taxon>
        <taxon>Rhabditida</taxon>
        <taxon>Rhabditina</taxon>
        <taxon>Rhabditomorpha</taxon>
        <taxon>Strongyloidea</taxon>
        <taxon>Heterorhabditidae</taxon>
        <taxon>Heterorhabditis</taxon>
    </lineage>
</organism>
<dbReference type="Proteomes" id="UP000095283">
    <property type="component" value="Unplaced"/>
</dbReference>
<sequence length="157" mass="16831">MSTDQPRVELCPPVKAECSPVVLPSISLGQSFASLQATSTSSDSLFSTSVTSLPSVLSQQRSDLDLSTLKTEPVDGDDDFFDLSKHHKGRSASFGGTTQYSSQFAAVRSSLFAPALDPIRGSVSSRMRMGLFFSSVTKWMAVAANQCDKKLMINVIA</sequence>
<accession>A0A1I7X1Q0</accession>
<evidence type="ECO:0000313" key="2">
    <source>
        <dbReference type="WBParaSite" id="Hba_11492"/>
    </source>
</evidence>
<name>A0A1I7X1Q0_HETBA</name>
<reference evidence="2" key="1">
    <citation type="submission" date="2016-11" db="UniProtKB">
        <authorList>
            <consortium name="WormBaseParasite"/>
        </authorList>
    </citation>
    <scope>IDENTIFICATION</scope>
</reference>
<dbReference type="AlphaFoldDB" id="A0A1I7X1Q0"/>
<dbReference type="WBParaSite" id="Hba_11492">
    <property type="protein sequence ID" value="Hba_11492"/>
    <property type="gene ID" value="Hba_11492"/>
</dbReference>
<evidence type="ECO:0000313" key="1">
    <source>
        <dbReference type="Proteomes" id="UP000095283"/>
    </source>
</evidence>
<keyword evidence="1" id="KW-1185">Reference proteome</keyword>